<keyword evidence="2" id="KW-0175">Coiled coil</keyword>
<sequence length="120" mass="13407">MESAVTNTTRDAVAEGLIGLLVPAVEEVDQRVQGVRQSQIELRQQIDALAEDLKRISQNQSIPVELDSYVKKLNNARRRVMLVNNILQNAQERLGKLHHNVSKETAKRKALLEPPNPGPP</sequence>
<dbReference type="Pfam" id="PF14712">
    <property type="entry name" value="Snapin_Pallidin"/>
    <property type="match status" value="1"/>
</dbReference>
<dbReference type="GO" id="GO:0006886">
    <property type="term" value="P:intracellular protein transport"/>
    <property type="evidence" value="ECO:0007669"/>
    <property type="project" value="InterPro"/>
</dbReference>
<dbReference type="InterPro" id="IPR017246">
    <property type="entry name" value="Snapin"/>
</dbReference>
<dbReference type="GO" id="GO:0008021">
    <property type="term" value="C:synaptic vesicle"/>
    <property type="evidence" value="ECO:0007669"/>
    <property type="project" value="TreeGrafter"/>
</dbReference>
<evidence type="ECO:0000313" key="6">
    <source>
        <dbReference type="Proteomes" id="UP000749559"/>
    </source>
</evidence>
<evidence type="ECO:0000256" key="1">
    <source>
        <dbReference type="ARBA" id="ARBA00006111"/>
    </source>
</evidence>
<evidence type="ECO:0000313" key="5">
    <source>
        <dbReference type="EMBL" id="CAH1786255.1"/>
    </source>
</evidence>
<dbReference type="GO" id="GO:0007040">
    <property type="term" value="P:lysosome organization"/>
    <property type="evidence" value="ECO:0007669"/>
    <property type="project" value="TreeGrafter"/>
</dbReference>
<dbReference type="OrthoDB" id="5399166at2759"/>
<feature type="compositionally biased region" description="Basic and acidic residues" evidence="4">
    <location>
        <begin position="101"/>
        <end position="111"/>
    </location>
</feature>
<dbReference type="GO" id="GO:0032418">
    <property type="term" value="P:lysosome localization"/>
    <property type="evidence" value="ECO:0007669"/>
    <property type="project" value="TreeGrafter"/>
</dbReference>
<dbReference type="GO" id="GO:2000300">
    <property type="term" value="P:regulation of synaptic vesicle exocytosis"/>
    <property type="evidence" value="ECO:0007669"/>
    <property type="project" value="TreeGrafter"/>
</dbReference>
<dbReference type="GO" id="GO:0016079">
    <property type="term" value="P:synaptic vesicle exocytosis"/>
    <property type="evidence" value="ECO:0007669"/>
    <property type="project" value="TreeGrafter"/>
</dbReference>
<dbReference type="AlphaFoldDB" id="A0A8J1U4B7"/>
<dbReference type="Proteomes" id="UP000749559">
    <property type="component" value="Unassembled WGS sequence"/>
</dbReference>
<reference evidence="5" key="1">
    <citation type="submission" date="2022-03" db="EMBL/GenBank/DDBJ databases">
        <authorList>
            <person name="Martin C."/>
        </authorList>
    </citation>
    <scope>NUCLEOTIDE SEQUENCE</scope>
</reference>
<evidence type="ECO:0000256" key="2">
    <source>
        <dbReference type="ARBA" id="ARBA00023054"/>
    </source>
</evidence>
<dbReference type="PANTHER" id="PTHR31305:SF2">
    <property type="entry name" value="SNARE-ASSOCIATED PROTEIN SNAPIN"/>
    <property type="match status" value="1"/>
</dbReference>
<organism evidence="5 6">
    <name type="scientific">Owenia fusiformis</name>
    <name type="common">Polychaete worm</name>
    <dbReference type="NCBI Taxonomy" id="6347"/>
    <lineage>
        <taxon>Eukaryota</taxon>
        <taxon>Metazoa</taxon>
        <taxon>Spiralia</taxon>
        <taxon>Lophotrochozoa</taxon>
        <taxon>Annelida</taxon>
        <taxon>Polychaeta</taxon>
        <taxon>Sedentaria</taxon>
        <taxon>Canalipalpata</taxon>
        <taxon>Sabellida</taxon>
        <taxon>Oweniida</taxon>
        <taxon>Oweniidae</taxon>
        <taxon>Owenia</taxon>
    </lineage>
</organism>
<dbReference type="EMBL" id="CAIIXF020000006">
    <property type="protein sequence ID" value="CAH1786255.1"/>
    <property type="molecule type" value="Genomic_DNA"/>
</dbReference>
<dbReference type="GO" id="GO:0008333">
    <property type="term" value="P:endosome to lysosome transport"/>
    <property type="evidence" value="ECO:0007669"/>
    <property type="project" value="TreeGrafter"/>
</dbReference>
<accession>A0A8J1U4B7</accession>
<name>A0A8J1U4B7_OWEFU</name>
<proteinExistence type="inferred from homology"/>
<protein>
    <recommendedName>
        <fullName evidence="3">Biogenesis of lysosome-related organelles complex 1 subunit 7</fullName>
    </recommendedName>
</protein>
<dbReference type="InterPro" id="IPR028119">
    <property type="entry name" value="Snapin/Pallidin/Snn1"/>
</dbReference>
<gene>
    <name evidence="5" type="ORF">OFUS_LOCUS12184</name>
</gene>
<dbReference type="GO" id="GO:0031083">
    <property type="term" value="C:BLOC-1 complex"/>
    <property type="evidence" value="ECO:0007669"/>
    <property type="project" value="InterPro"/>
</dbReference>
<evidence type="ECO:0000256" key="4">
    <source>
        <dbReference type="SAM" id="MobiDB-lite"/>
    </source>
</evidence>
<feature type="region of interest" description="Disordered" evidence="4">
    <location>
        <begin position="100"/>
        <end position="120"/>
    </location>
</feature>
<comment type="similarity">
    <text evidence="1">Belongs to the SNAPIN family.</text>
</comment>
<keyword evidence="6" id="KW-1185">Reference proteome</keyword>
<dbReference type="GO" id="GO:0099078">
    <property type="term" value="C:BORC complex"/>
    <property type="evidence" value="ECO:0007669"/>
    <property type="project" value="TreeGrafter"/>
</dbReference>
<dbReference type="PANTHER" id="PTHR31305">
    <property type="entry name" value="SNARE-ASSOCIATED PROTEIN SNAPIN"/>
    <property type="match status" value="1"/>
</dbReference>
<evidence type="ECO:0000256" key="3">
    <source>
        <dbReference type="ARBA" id="ARBA00033330"/>
    </source>
</evidence>
<comment type="caution">
    <text evidence="5">The sequence shown here is derived from an EMBL/GenBank/DDBJ whole genome shotgun (WGS) entry which is preliminary data.</text>
</comment>
<dbReference type="GO" id="GO:0000149">
    <property type="term" value="F:SNARE binding"/>
    <property type="evidence" value="ECO:0007669"/>
    <property type="project" value="TreeGrafter"/>
</dbReference>